<dbReference type="AlphaFoldDB" id="A0A934NGC2"/>
<comment type="caution">
    <text evidence="1">The sequence shown here is derived from an EMBL/GenBank/DDBJ whole genome shotgun (WGS) entry which is preliminary data.</text>
</comment>
<protein>
    <submittedName>
        <fullName evidence="1">Uncharacterized protein</fullName>
    </submittedName>
</protein>
<name>A0A934NGC2_9BACT</name>
<gene>
    <name evidence="1" type="ORF">JF888_01880</name>
</gene>
<organism evidence="1 2">
    <name type="scientific">Candidatus Dormiibacter inghamiae</name>
    <dbReference type="NCBI Taxonomy" id="3127013"/>
    <lineage>
        <taxon>Bacteria</taxon>
        <taxon>Bacillati</taxon>
        <taxon>Candidatus Dormiibacterota</taxon>
        <taxon>Candidatus Dormibacteria</taxon>
        <taxon>Candidatus Dormibacterales</taxon>
        <taxon>Candidatus Dormibacteraceae</taxon>
        <taxon>Candidatus Dormiibacter</taxon>
    </lineage>
</organism>
<dbReference type="RefSeq" id="WP_338176329.1">
    <property type="nucleotide sequence ID" value="NZ_JAEKNQ010000010.1"/>
</dbReference>
<reference evidence="1 2" key="1">
    <citation type="submission" date="2020-10" db="EMBL/GenBank/DDBJ databases">
        <title>Ca. Dormibacterota MAGs.</title>
        <authorList>
            <person name="Montgomery K."/>
        </authorList>
    </citation>
    <scope>NUCLEOTIDE SEQUENCE [LARGE SCALE GENOMIC DNA]</scope>
    <source>
        <strain evidence="1">SC8811_S16_3</strain>
    </source>
</reference>
<evidence type="ECO:0000313" key="1">
    <source>
        <dbReference type="EMBL" id="MBJ7601942.1"/>
    </source>
</evidence>
<accession>A0A934NGC2</accession>
<evidence type="ECO:0000313" key="2">
    <source>
        <dbReference type="Proteomes" id="UP000620075"/>
    </source>
</evidence>
<dbReference type="Proteomes" id="UP000620075">
    <property type="component" value="Unassembled WGS sequence"/>
</dbReference>
<dbReference type="EMBL" id="JAEKNQ010000010">
    <property type="protein sequence ID" value="MBJ7601942.1"/>
    <property type="molecule type" value="Genomic_DNA"/>
</dbReference>
<sequence>MGLEILLFALIVAGAAGVLAPRRKRQRQPDPYEEKQRQEWAAAGQAVAHSSDLASGRLPVPYQLKVDTIRRKVQWMLSRYADRFPPGSQEYHLIGATATDYLPSTLKAYFALPPGYANWPVRADGKTGLHVLWEQLDLLDRKLDELAHAAQRNDVDRLLANGRFLEERFSGVGRPSGVSGD</sequence>
<proteinExistence type="predicted"/>